<evidence type="ECO:0000313" key="2">
    <source>
        <dbReference type="EMBL" id="VDO32903.1"/>
    </source>
</evidence>
<sequence length="32" mass="3451">MNGSTGYLPTTGGYLSQGPPTTSYMTNSWGWH</sequence>
<feature type="region of interest" description="Disordered" evidence="1">
    <location>
        <begin position="1"/>
        <end position="32"/>
    </location>
</feature>
<gene>
    <name evidence="2" type="ORF">HPBE_LOCUS3267</name>
</gene>
<dbReference type="OrthoDB" id="3137333at2759"/>
<dbReference type="EMBL" id="UZAH01007549">
    <property type="protein sequence ID" value="VDO32903.1"/>
    <property type="molecule type" value="Genomic_DNA"/>
</dbReference>
<accession>A0A3P7VMX3</accession>
<proteinExistence type="predicted"/>
<feature type="compositionally biased region" description="Polar residues" evidence="1">
    <location>
        <begin position="18"/>
        <end position="32"/>
    </location>
</feature>
<organism evidence="2">
    <name type="scientific">Heligmosomoides polygyrus</name>
    <name type="common">Parasitic roundworm</name>
    <dbReference type="NCBI Taxonomy" id="6339"/>
    <lineage>
        <taxon>Eukaryota</taxon>
        <taxon>Metazoa</taxon>
        <taxon>Ecdysozoa</taxon>
        <taxon>Nematoda</taxon>
        <taxon>Chromadorea</taxon>
        <taxon>Rhabditida</taxon>
        <taxon>Rhabditina</taxon>
        <taxon>Rhabditomorpha</taxon>
        <taxon>Strongyloidea</taxon>
        <taxon>Heligmosomidae</taxon>
        <taxon>Heligmosomoides</taxon>
    </lineage>
</organism>
<evidence type="ECO:0000256" key="1">
    <source>
        <dbReference type="SAM" id="MobiDB-lite"/>
    </source>
</evidence>
<protein>
    <submittedName>
        <fullName evidence="2">Uncharacterized protein</fullName>
    </submittedName>
</protein>
<name>A0A3P7VMX3_HELPZ</name>
<reference evidence="2" key="1">
    <citation type="submission" date="2018-11" db="EMBL/GenBank/DDBJ databases">
        <authorList>
            <consortium name="Pathogen Informatics"/>
        </authorList>
    </citation>
    <scope>NUCLEOTIDE SEQUENCE [LARGE SCALE GENOMIC DNA]</scope>
</reference>
<dbReference type="AlphaFoldDB" id="A0A3P7VMX3"/>